<name>A0AAE1RXR1_9SOLA</name>
<proteinExistence type="predicted"/>
<feature type="compositionally biased region" description="Polar residues" evidence="1">
    <location>
        <begin position="465"/>
        <end position="476"/>
    </location>
</feature>
<accession>A0AAE1RXR1</accession>
<feature type="compositionally biased region" description="Basic and acidic residues" evidence="1">
    <location>
        <begin position="600"/>
        <end position="609"/>
    </location>
</feature>
<feature type="domain" description="PORR" evidence="3">
    <location>
        <begin position="45"/>
        <end position="367"/>
    </location>
</feature>
<feature type="compositionally biased region" description="Polar residues" evidence="1">
    <location>
        <begin position="611"/>
        <end position="621"/>
    </location>
</feature>
<dbReference type="PANTHER" id="PTHR31476:SF16">
    <property type="entry name" value="F14O23.23 PROTEIN"/>
    <property type="match status" value="1"/>
</dbReference>
<evidence type="ECO:0000313" key="5">
    <source>
        <dbReference type="Proteomes" id="UP001291623"/>
    </source>
</evidence>
<organism evidence="4 5">
    <name type="scientific">Anisodus tanguticus</name>
    <dbReference type="NCBI Taxonomy" id="243964"/>
    <lineage>
        <taxon>Eukaryota</taxon>
        <taxon>Viridiplantae</taxon>
        <taxon>Streptophyta</taxon>
        <taxon>Embryophyta</taxon>
        <taxon>Tracheophyta</taxon>
        <taxon>Spermatophyta</taxon>
        <taxon>Magnoliopsida</taxon>
        <taxon>eudicotyledons</taxon>
        <taxon>Gunneridae</taxon>
        <taxon>Pentapetalae</taxon>
        <taxon>asterids</taxon>
        <taxon>lamiids</taxon>
        <taxon>Solanales</taxon>
        <taxon>Solanaceae</taxon>
        <taxon>Solanoideae</taxon>
        <taxon>Hyoscyameae</taxon>
        <taxon>Anisodus</taxon>
    </lineage>
</organism>
<dbReference type="Proteomes" id="UP001291623">
    <property type="component" value="Unassembled WGS sequence"/>
</dbReference>
<evidence type="ECO:0000313" key="4">
    <source>
        <dbReference type="EMBL" id="KAK4359012.1"/>
    </source>
</evidence>
<dbReference type="GO" id="GO:0003723">
    <property type="term" value="F:RNA binding"/>
    <property type="evidence" value="ECO:0007669"/>
    <property type="project" value="InterPro"/>
</dbReference>
<dbReference type="Pfam" id="PF11955">
    <property type="entry name" value="PORR"/>
    <property type="match status" value="1"/>
</dbReference>
<gene>
    <name evidence="4" type="ORF">RND71_021241</name>
</gene>
<protein>
    <recommendedName>
        <fullName evidence="3">PORR domain-containing protein</fullName>
    </recommendedName>
</protein>
<dbReference type="InterPro" id="IPR021099">
    <property type="entry name" value="PORR_domain"/>
</dbReference>
<comment type="caution">
    <text evidence="4">The sequence shown here is derived from an EMBL/GenBank/DDBJ whole genome shotgun (WGS) entry which is preliminary data.</text>
</comment>
<dbReference type="EMBL" id="JAVYJV010000011">
    <property type="protein sequence ID" value="KAK4359012.1"/>
    <property type="molecule type" value="Genomic_DNA"/>
</dbReference>
<feature type="signal peptide" evidence="2">
    <location>
        <begin position="1"/>
        <end position="21"/>
    </location>
</feature>
<feature type="chain" id="PRO_5042039606" description="PORR domain-containing protein" evidence="2">
    <location>
        <begin position="22"/>
        <end position="669"/>
    </location>
</feature>
<feature type="compositionally biased region" description="Basic and acidic residues" evidence="1">
    <location>
        <begin position="372"/>
        <end position="390"/>
    </location>
</feature>
<reference evidence="4" key="1">
    <citation type="submission" date="2023-12" db="EMBL/GenBank/DDBJ databases">
        <title>Genome assembly of Anisodus tanguticus.</title>
        <authorList>
            <person name="Wang Y.-J."/>
        </authorList>
    </citation>
    <scope>NUCLEOTIDE SEQUENCE</scope>
    <source>
        <strain evidence="4">KB-2021</strain>
        <tissue evidence="4">Leaf</tissue>
    </source>
</reference>
<keyword evidence="2" id="KW-0732">Signal</keyword>
<evidence type="ECO:0000256" key="1">
    <source>
        <dbReference type="SAM" id="MobiDB-lite"/>
    </source>
</evidence>
<evidence type="ECO:0000259" key="3">
    <source>
        <dbReference type="Pfam" id="PF11955"/>
    </source>
</evidence>
<dbReference type="PANTHER" id="PTHR31476">
    <property type="entry name" value="PROTEIN WHAT'S THIS FACTOR 1 HOMOLOG, CHLOROPLASTIC"/>
    <property type="match status" value="1"/>
</dbReference>
<sequence>METSYMFFLFIVAFFIQLQRALSGGFGTLQSQDSGYLYALSIKHVRDRGLDHVVEREKNLKTLLNIKNLIKSEPSKTIPLNIITQSKDSLQIPSRPIEFIRKYPSIFQEFFPASINIHPHIKLTPEILSLDDDEELFYQSVSYKEDVADRLLKLLMIGKVNKIPLHVVDMLKWDLGLCDNYVKELVPEYPDYFQVNSNELMLELVCWNHELAVSFMQKQVMKCEKNEDLLVKFALKYSNGFEVDKKYKKWVDEWQKLPYISPYENAKNLPAKSDEADKWAVIILHEILSLCVGKKAEKDNLLLIGEYLGLRSRFKRALLLHPGIFYVSSKNGTHTVVLKEGYKRGMLIQKNSLMELRYKYVHLMNKVTEDKKLKDAQQKSSHDLNEGDAKETDDDMEEEEEDEDEDEDEDDEDSDDVHNDYNDDETDNEARDVKHSQRLNLRTGVDDRKPNRRLNSRTRNDDRNTSATSPRTSSGRNRNRVVERTPRRSSWRAENNSEQDARTRYEDRRSSNRDMERTSRRSSWRAENNSEQDVRTRYEDRRSSNRDMERTPRRSSWRVEKNGEQDARTRFVDRRSSNRDMERTSRRSTWRAENNGEQDAQTRYEDRKLPINSSKTWAGRSSNRDKERTSRSSRRPETNDNQYAHRRSSNKLDPRRNRGTSEQRRTSTP</sequence>
<dbReference type="AlphaFoldDB" id="A0AAE1RXR1"/>
<feature type="compositionally biased region" description="Basic and acidic residues" evidence="1">
    <location>
        <begin position="622"/>
        <end position="638"/>
    </location>
</feature>
<feature type="compositionally biased region" description="Basic and acidic residues" evidence="1">
    <location>
        <begin position="650"/>
        <end position="669"/>
    </location>
</feature>
<dbReference type="InterPro" id="IPR045040">
    <property type="entry name" value="PORR_fam"/>
</dbReference>
<keyword evidence="5" id="KW-1185">Reference proteome</keyword>
<feature type="compositionally biased region" description="Basic and acidic residues" evidence="1">
    <location>
        <begin position="532"/>
        <end position="585"/>
    </location>
</feature>
<feature type="compositionally biased region" description="Acidic residues" evidence="1">
    <location>
        <begin position="391"/>
        <end position="415"/>
    </location>
</feature>
<feature type="compositionally biased region" description="Basic and acidic residues" evidence="1">
    <location>
        <begin position="499"/>
        <end position="519"/>
    </location>
</feature>
<evidence type="ECO:0000256" key="2">
    <source>
        <dbReference type="SAM" id="SignalP"/>
    </source>
</evidence>
<feature type="region of interest" description="Disordered" evidence="1">
    <location>
        <begin position="372"/>
        <end position="669"/>
    </location>
</feature>